<evidence type="ECO:0000313" key="1">
    <source>
        <dbReference type="EMBL" id="AFZ81624.1"/>
    </source>
</evidence>
<accession>L0B3C7</accession>
<keyword evidence="2" id="KW-1185">Reference proteome</keyword>
<dbReference type="VEuPathDB" id="PiroplasmaDB:BEWA_010400"/>
<dbReference type="KEGG" id="beq:BEWA_010400"/>
<reference evidence="1 2" key="1">
    <citation type="journal article" date="2012" name="BMC Genomics">
        <title>Comparative genomic analysis and phylogenetic position of Theileria equi.</title>
        <authorList>
            <person name="Kappmeyer L.S."/>
            <person name="Thiagarajan M."/>
            <person name="Herndon D.R."/>
            <person name="Ramsay J.D."/>
            <person name="Caler E."/>
            <person name="Djikeng A."/>
            <person name="Gillespie J.J."/>
            <person name="Lau A.O."/>
            <person name="Roalson E.H."/>
            <person name="Silva J.C."/>
            <person name="Silva M.G."/>
            <person name="Suarez C.E."/>
            <person name="Ueti M.W."/>
            <person name="Nene V.M."/>
            <person name="Mealey R.H."/>
            <person name="Knowles D.P."/>
            <person name="Brayton K.A."/>
        </authorList>
    </citation>
    <scope>NUCLEOTIDE SEQUENCE [LARGE SCALE GENOMIC DNA]</scope>
    <source>
        <strain evidence="1 2">WA</strain>
    </source>
</reference>
<dbReference type="STRING" id="1537102.L0B3C7"/>
<gene>
    <name evidence="1" type="ORF">BEWA_010400</name>
</gene>
<dbReference type="EMBL" id="CP001670">
    <property type="protein sequence ID" value="AFZ81624.1"/>
    <property type="molecule type" value="Genomic_DNA"/>
</dbReference>
<evidence type="ECO:0000313" key="2">
    <source>
        <dbReference type="Proteomes" id="UP000031512"/>
    </source>
</evidence>
<dbReference type="RefSeq" id="XP_004831290.1">
    <property type="nucleotide sequence ID" value="XM_004831233.1"/>
</dbReference>
<dbReference type="Proteomes" id="UP000031512">
    <property type="component" value="Chromosome 3"/>
</dbReference>
<sequence length="65" mass="7563">MILYIAPVTTWLIMYGSYGDSVIESIHSFYKIKLKPLNQKMLQVIQVCYMHPCDVRDLINAKSLK</sequence>
<proteinExistence type="predicted"/>
<protein>
    <submittedName>
        <fullName evidence="1">Uncharacterized protein</fullName>
    </submittedName>
</protein>
<name>L0B3C7_THEEQ</name>
<dbReference type="GeneID" id="15805253"/>
<organism evidence="1 2">
    <name type="scientific">Theileria equi strain WA</name>
    <dbReference type="NCBI Taxonomy" id="1537102"/>
    <lineage>
        <taxon>Eukaryota</taxon>
        <taxon>Sar</taxon>
        <taxon>Alveolata</taxon>
        <taxon>Apicomplexa</taxon>
        <taxon>Aconoidasida</taxon>
        <taxon>Piroplasmida</taxon>
        <taxon>Theileriidae</taxon>
        <taxon>Theileria</taxon>
    </lineage>
</organism>
<dbReference type="AlphaFoldDB" id="L0B3C7"/>